<evidence type="ECO:0000256" key="1">
    <source>
        <dbReference type="ARBA" id="ARBA00004434"/>
    </source>
</evidence>
<dbReference type="OrthoDB" id="5598305at2759"/>
<keyword evidence="5" id="KW-0812">Transmembrane</keyword>
<evidence type="ECO:0000256" key="5">
    <source>
        <dbReference type="ARBA" id="ARBA00022692"/>
    </source>
</evidence>
<evidence type="ECO:0000313" key="13">
    <source>
        <dbReference type="EMBL" id="KAF2088925.1"/>
    </source>
</evidence>
<dbReference type="Pfam" id="PF11711">
    <property type="entry name" value="Tim54"/>
    <property type="match status" value="1"/>
</dbReference>
<dbReference type="PANTHER" id="PTHR12358">
    <property type="entry name" value="SPHINGOSINE KINASE"/>
    <property type="match status" value="1"/>
</dbReference>
<keyword evidence="4" id="KW-0813">Transport</keyword>
<evidence type="ECO:0000256" key="9">
    <source>
        <dbReference type="ARBA" id="ARBA00023010"/>
    </source>
</evidence>
<dbReference type="InterPro" id="IPR050187">
    <property type="entry name" value="Lipid_Phosphate_FormReg"/>
</dbReference>
<dbReference type="InterPro" id="IPR021056">
    <property type="entry name" value="Mt_import_IM_translocase_Tim54"/>
</dbReference>
<evidence type="ECO:0000256" key="6">
    <source>
        <dbReference type="ARBA" id="ARBA00022792"/>
    </source>
</evidence>
<evidence type="ECO:0000256" key="8">
    <source>
        <dbReference type="ARBA" id="ARBA00022989"/>
    </source>
</evidence>
<keyword evidence="6" id="KW-0999">Mitochondrion inner membrane</keyword>
<name>A0A6A5YAN5_9PEZI</name>
<dbReference type="EMBL" id="ML978715">
    <property type="protein sequence ID" value="KAF2088925.1"/>
    <property type="molecule type" value="Genomic_DNA"/>
</dbReference>
<gene>
    <name evidence="13" type="ORF">K490DRAFT_22404</name>
</gene>
<evidence type="ECO:0000256" key="10">
    <source>
        <dbReference type="ARBA" id="ARBA00023128"/>
    </source>
</evidence>
<keyword evidence="9" id="KW-0811">Translocation</keyword>
<sequence length="445" mass="49197">ASSEAKAAGAAAADAAKKAPKEGNPVFKMMGMPNLKWKLPSRNWMIFFSITGAWTAALVYDRREQKRVQKKWCDLVSHISKETLPPTALPRKMTIFLSAPPEDGLLAAREHYHEYVKPILVAAAMDWDAVEGRREGDVRAALAERIRRLRKSRGEASQEPLEADENTVVEETRAKSGIRDYEGVKGDIVIGRNTWKEYVRGLHEGWLGPLDPPQPPPEEKKEPEEKALEQLAQVEQPGAASTEQVNDAPAEEKPAEEKPAEEEQKPAKRKQPPPFIAPSEYPSASLSPNCPAELPPSATVTFPHLLGFLKTPIRMYRFLTRRHLADDIGRQVAAAVLAAHQPYQGPDQTFASDSPVAADEATSGAVPMTGSSSSNWEQEALLKPAEQEWHKIVRKRAAEAHDAGKESLWVDDMVLDPRIASRMSKFVLDPAEEARAQRIAAGQEK</sequence>
<dbReference type="Proteomes" id="UP000799776">
    <property type="component" value="Unassembled WGS sequence"/>
</dbReference>
<organism evidence="13 14">
    <name type="scientific">Saccharata proteae CBS 121410</name>
    <dbReference type="NCBI Taxonomy" id="1314787"/>
    <lineage>
        <taxon>Eukaryota</taxon>
        <taxon>Fungi</taxon>
        <taxon>Dikarya</taxon>
        <taxon>Ascomycota</taxon>
        <taxon>Pezizomycotina</taxon>
        <taxon>Dothideomycetes</taxon>
        <taxon>Dothideomycetes incertae sedis</taxon>
        <taxon>Botryosphaeriales</taxon>
        <taxon>Saccharataceae</taxon>
        <taxon>Saccharata</taxon>
    </lineage>
</organism>
<keyword evidence="14" id="KW-1185">Reference proteome</keyword>
<feature type="non-terminal residue" evidence="13">
    <location>
        <position position="445"/>
    </location>
</feature>
<dbReference type="AlphaFoldDB" id="A0A6A5YAN5"/>
<evidence type="ECO:0000256" key="4">
    <source>
        <dbReference type="ARBA" id="ARBA00022448"/>
    </source>
</evidence>
<feature type="compositionally biased region" description="Basic and acidic residues" evidence="12">
    <location>
        <begin position="217"/>
        <end position="228"/>
    </location>
</feature>
<proteinExistence type="inferred from homology"/>
<dbReference type="GO" id="GO:0005743">
    <property type="term" value="C:mitochondrial inner membrane"/>
    <property type="evidence" value="ECO:0007669"/>
    <property type="project" value="UniProtKB-SubCell"/>
</dbReference>
<evidence type="ECO:0000256" key="11">
    <source>
        <dbReference type="ARBA" id="ARBA00023136"/>
    </source>
</evidence>
<keyword evidence="8" id="KW-1133">Transmembrane helix</keyword>
<keyword evidence="10" id="KW-0496">Mitochondrion</keyword>
<comment type="subcellular location">
    <subcellularLocation>
        <location evidence="1">Mitochondrion inner membrane</location>
        <topology evidence="1">Single-pass membrane protein</topology>
    </subcellularLocation>
</comment>
<accession>A0A6A5YAN5</accession>
<keyword evidence="11" id="KW-0472">Membrane</keyword>
<dbReference type="GO" id="GO:0015031">
    <property type="term" value="P:protein transport"/>
    <property type="evidence" value="ECO:0007669"/>
    <property type="project" value="UniProtKB-KW"/>
</dbReference>
<evidence type="ECO:0000256" key="2">
    <source>
        <dbReference type="ARBA" id="ARBA00006355"/>
    </source>
</evidence>
<comment type="similarity">
    <text evidence="2">Belongs to the TIM54 family.</text>
</comment>
<feature type="compositionally biased region" description="Basic and acidic residues" evidence="12">
    <location>
        <begin position="250"/>
        <end position="266"/>
    </location>
</feature>
<dbReference type="PANTHER" id="PTHR12358:SF101">
    <property type="entry name" value="MITOCHONDRIAL IMPORT INNER MEMBRANE TRANSLOCASE SUBUNIT TIM54"/>
    <property type="match status" value="1"/>
</dbReference>
<evidence type="ECO:0000256" key="3">
    <source>
        <dbReference type="ARBA" id="ARBA00020796"/>
    </source>
</evidence>
<keyword evidence="7" id="KW-0653">Protein transport</keyword>
<evidence type="ECO:0000256" key="12">
    <source>
        <dbReference type="SAM" id="MobiDB-lite"/>
    </source>
</evidence>
<reference evidence="13" key="1">
    <citation type="journal article" date="2020" name="Stud. Mycol.">
        <title>101 Dothideomycetes genomes: a test case for predicting lifestyles and emergence of pathogens.</title>
        <authorList>
            <person name="Haridas S."/>
            <person name="Albert R."/>
            <person name="Binder M."/>
            <person name="Bloem J."/>
            <person name="Labutti K."/>
            <person name="Salamov A."/>
            <person name="Andreopoulos B."/>
            <person name="Baker S."/>
            <person name="Barry K."/>
            <person name="Bills G."/>
            <person name="Bluhm B."/>
            <person name="Cannon C."/>
            <person name="Castanera R."/>
            <person name="Culley D."/>
            <person name="Daum C."/>
            <person name="Ezra D."/>
            <person name="Gonzalez J."/>
            <person name="Henrissat B."/>
            <person name="Kuo A."/>
            <person name="Liang C."/>
            <person name="Lipzen A."/>
            <person name="Lutzoni F."/>
            <person name="Magnuson J."/>
            <person name="Mondo S."/>
            <person name="Nolan M."/>
            <person name="Ohm R."/>
            <person name="Pangilinan J."/>
            <person name="Park H.-J."/>
            <person name="Ramirez L."/>
            <person name="Alfaro M."/>
            <person name="Sun H."/>
            <person name="Tritt A."/>
            <person name="Yoshinaga Y."/>
            <person name="Zwiers L.-H."/>
            <person name="Turgeon B."/>
            <person name="Goodwin S."/>
            <person name="Spatafora J."/>
            <person name="Crous P."/>
            <person name="Grigoriev I."/>
        </authorList>
    </citation>
    <scope>NUCLEOTIDE SEQUENCE</scope>
    <source>
        <strain evidence="13">CBS 121410</strain>
    </source>
</reference>
<feature type="region of interest" description="Disordered" evidence="12">
    <location>
        <begin position="205"/>
        <end position="290"/>
    </location>
</feature>
<evidence type="ECO:0000313" key="14">
    <source>
        <dbReference type="Proteomes" id="UP000799776"/>
    </source>
</evidence>
<protein>
    <recommendedName>
        <fullName evidence="3">Mitochondrial import inner membrane translocase subunit TIM54</fullName>
    </recommendedName>
</protein>
<feature type="non-terminal residue" evidence="13">
    <location>
        <position position="1"/>
    </location>
</feature>
<evidence type="ECO:0000256" key="7">
    <source>
        <dbReference type="ARBA" id="ARBA00022927"/>
    </source>
</evidence>